<dbReference type="PANTHER" id="PTHR44379">
    <property type="entry name" value="OXIDOREDUCTASE WITH IRON-SULFUR SUBUNIT"/>
    <property type="match status" value="1"/>
</dbReference>
<keyword evidence="4" id="KW-0408">Iron</keyword>
<dbReference type="FunFam" id="3.10.20.30:FF:000020">
    <property type="entry name" value="Xanthine dehydrogenase iron-sulfur subunit"/>
    <property type="match status" value="1"/>
</dbReference>
<evidence type="ECO:0000313" key="7">
    <source>
        <dbReference type="EMBL" id="CAB4363981.1"/>
    </source>
</evidence>
<reference evidence="8" key="1">
    <citation type="submission" date="2020-05" db="EMBL/GenBank/DDBJ databases">
        <authorList>
            <person name="Chiriac C."/>
            <person name="Salcher M."/>
            <person name="Ghai R."/>
            <person name="Kavagutti S V."/>
        </authorList>
    </citation>
    <scope>NUCLEOTIDE SEQUENCE</scope>
</reference>
<feature type="domain" description="2Fe-2S ferredoxin-type" evidence="6">
    <location>
        <begin position="5"/>
        <end position="81"/>
    </location>
</feature>
<dbReference type="PANTHER" id="PTHR44379:SF5">
    <property type="entry name" value="OXIDOREDUCTASE WITH IRON-SULFUR SUBUNIT"/>
    <property type="match status" value="1"/>
</dbReference>
<sequence length="168" mass="17660">MSDEVVVKLNVNGRDHKVLVEPRKLLSDVLREDLHLTGTHVGCEHGACGACTVMVDGAAVRACLLFAVQVDGSKVVTVEGVTPTDGTLNPFQQAMQDCHGLQCGFCTPGFVVSMTSYLDDHPNPTDDDLKIALSGNLCRCTGYRGIINAARTAAGLPVPANAADGSDH</sequence>
<evidence type="ECO:0000256" key="3">
    <source>
        <dbReference type="ARBA" id="ARBA00023002"/>
    </source>
</evidence>
<dbReference type="EMBL" id="CAFBOL010000014">
    <property type="protein sequence ID" value="CAB4981112.1"/>
    <property type="molecule type" value="Genomic_DNA"/>
</dbReference>
<proteinExistence type="predicted"/>
<accession>A0A6J6RQT8</accession>
<dbReference type="SUPFAM" id="SSF54292">
    <property type="entry name" value="2Fe-2S ferredoxin-like"/>
    <property type="match status" value="1"/>
</dbReference>
<keyword evidence="3" id="KW-0560">Oxidoreductase</keyword>
<evidence type="ECO:0000256" key="4">
    <source>
        <dbReference type="ARBA" id="ARBA00023004"/>
    </source>
</evidence>
<dbReference type="InterPro" id="IPR002888">
    <property type="entry name" value="2Fe-2S-bd"/>
</dbReference>
<dbReference type="EMBL" id="CAFBMT010000009">
    <property type="protein sequence ID" value="CAB4936455.1"/>
    <property type="molecule type" value="Genomic_DNA"/>
</dbReference>
<dbReference type="EMBL" id="CAFBIY010000111">
    <property type="protein sequence ID" value="CAB4852124.1"/>
    <property type="molecule type" value="Genomic_DNA"/>
</dbReference>
<dbReference type="InterPro" id="IPR012675">
    <property type="entry name" value="Beta-grasp_dom_sf"/>
</dbReference>
<dbReference type="Gene3D" id="3.10.20.30">
    <property type="match status" value="1"/>
</dbReference>
<evidence type="ECO:0000313" key="8">
    <source>
        <dbReference type="EMBL" id="CAB4724852.1"/>
    </source>
</evidence>
<dbReference type="Pfam" id="PF00111">
    <property type="entry name" value="Fer2"/>
    <property type="match status" value="1"/>
</dbReference>
<dbReference type="PROSITE" id="PS51085">
    <property type="entry name" value="2FE2S_FER_2"/>
    <property type="match status" value="1"/>
</dbReference>
<dbReference type="InterPro" id="IPR006058">
    <property type="entry name" value="2Fe2S_fd_BS"/>
</dbReference>
<dbReference type="Pfam" id="PF01799">
    <property type="entry name" value="Fer2_2"/>
    <property type="match status" value="1"/>
</dbReference>
<keyword evidence="2" id="KW-0479">Metal-binding</keyword>
<evidence type="ECO:0000313" key="11">
    <source>
        <dbReference type="EMBL" id="CAB4981112.1"/>
    </source>
</evidence>
<dbReference type="EMBL" id="CAEZYF010000009">
    <property type="protein sequence ID" value="CAB4724852.1"/>
    <property type="molecule type" value="Genomic_DNA"/>
</dbReference>
<evidence type="ECO:0000256" key="5">
    <source>
        <dbReference type="ARBA" id="ARBA00023014"/>
    </source>
</evidence>
<evidence type="ECO:0000313" key="9">
    <source>
        <dbReference type="EMBL" id="CAB4852124.1"/>
    </source>
</evidence>
<keyword evidence="1" id="KW-0001">2Fe-2S</keyword>
<evidence type="ECO:0000256" key="2">
    <source>
        <dbReference type="ARBA" id="ARBA00022723"/>
    </source>
</evidence>
<name>A0A6J6RQT8_9ZZZZ</name>
<gene>
    <name evidence="8" type="ORF">UFOPK2656_01695</name>
    <name evidence="9" type="ORF">UFOPK3267_01896</name>
    <name evidence="10" type="ORF">UFOPK3651_01837</name>
    <name evidence="11" type="ORF">UFOPK3931_00810</name>
    <name evidence="7" type="ORF">UFOPK4189_01750</name>
</gene>
<keyword evidence="5" id="KW-0411">Iron-sulfur</keyword>
<organism evidence="8">
    <name type="scientific">freshwater metagenome</name>
    <dbReference type="NCBI Taxonomy" id="449393"/>
    <lineage>
        <taxon>unclassified sequences</taxon>
        <taxon>metagenomes</taxon>
        <taxon>ecological metagenomes</taxon>
    </lineage>
</organism>
<dbReference type="InterPro" id="IPR036010">
    <property type="entry name" value="2Fe-2S_ferredoxin-like_sf"/>
</dbReference>
<dbReference type="GO" id="GO:0016491">
    <property type="term" value="F:oxidoreductase activity"/>
    <property type="evidence" value="ECO:0007669"/>
    <property type="project" value="UniProtKB-KW"/>
</dbReference>
<dbReference type="Gene3D" id="1.10.150.120">
    <property type="entry name" value="[2Fe-2S]-binding domain"/>
    <property type="match status" value="1"/>
</dbReference>
<dbReference type="GO" id="GO:0051537">
    <property type="term" value="F:2 iron, 2 sulfur cluster binding"/>
    <property type="evidence" value="ECO:0007669"/>
    <property type="project" value="UniProtKB-KW"/>
</dbReference>
<dbReference type="EMBL" id="CAESGF010000009">
    <property type="protein sequence ID" value="CAB4363981.1"/>
    <property type="molecule type" value="Genomic_DNA"/>
</dbReference>
<dbReference type="CDD" id="cd00207">
    <property type="entry name" value="fer2"/>
    <property type="match status" value="1"/>
</dbReference>
<protein>
    <submittedName>
        <fullName evidence="8">Unannotated protein</fullName>
    </submittedName>
</protein>
<dbReference type="InterPro" id="IPR036884">
    <property type="entry name" value="2Fe-2S-bd_dom_sf"/>
</dbReference>
<evidence type="ECO:0000259" key="6">
    <source>
        <dbReference type="PROSITE" id="PS51085"/>
    </source>
</evidence>
<evidence type="ECO:0000313" key="10">
    <source>
        <dbReference type="EMBL" id="CAB4936455.1"/>
    </source>
</evidence>
<dbReference type="GO" id="GO:0046872">
    <property type="term" value="F:metal ion binding"/>
    <property type="evidence" value="ECO:0007669"/>
    <property type="project" value="UniProtKB-KW"/>
</dbReference>
<dbReference type="InterPro" id="IPR051452">
    <property type="entry name" value="Diverse_Oxidoreductases"/>
</dbReference>
<dbReference type="PROSITE" id="PS00197">
    <property type="entry name" value="2FE2S_FER_1"/>
    <property type="match status" value="1"/>
</dbReference>
<dbReference type="SUPFAM" id="SSF47741">
    <property type="entry name" value="CO dehydrogenase ISP C-domain like"/>
    <property type="match status" value="1"/>
</dbReference>
<dbReference type="InterPro" id="IPR001041">
    <property type="entry name" value="2Fe-2S_ferredoxin-type"/>
</dbReference>
<dbReference type="AlphaFoldDB" id="A0A6J6RQT8"/>
<evidence type="ECO:0000256" key="1">
    <source>
        <dbReference type="ARBA" id="ARBA00022714"/>
    </source>
</evidence>